<keyword evidence="6" id="KW-1185">Reference proteome</keyword>
<dbReference type="Gene3D" id="1.10.287.470">
    <property type="entry name" value="Helix hairpin bin"/>
    <property type="match status" value="2"/>
</dbReference>
<dbReference type="eggNOG" id="COG1566">
    <property type="taxonomic scope" value="Bacteria"/>
</dbReference>
<evidence type="ECO:0000256" key="3">
    <source>
        <dbReference type="SAM" id="SignalP"/>
    </source>
</evidence>
<dbReference type="InterPro" id="IPR058625">
    <property type="entry name" value="MdtA-like_BSH"/>
</dbReference>
<keyword evidence="3" id="KW-0732">Signal</keyword>
<dbReference type="RefSeq" id="WP_007623411.1">
    <property type="nucleotide sequence ID" value="NZ_BAEO01000058.1"/>
</dbReference>
<feature type="chain" id="PRO_5003896689" evidence="3">
    <location>
        <begin position="28"/>
        <end position="365"/>
    </location>
</feature>
<evidence type="ECO:0000256" key="1">
    <source>
        <dbReference type="ARBA" id="ARBA00009477"/>
    </source>
</evidence>
<evidence type="ECO:0000313" key="6">
    <source>
        <dbReference type="Proteomes" id="UP000006327"/>
    </source>
</evidence>
<dbReference type="InterPro" id="IPR050739">
    <property type="entry name" value="MFP"/>
</dbReference>
<protein>
    <submittedName>
        <fullName evidence="5">Multidrug resistance protein A</fullName>
    </submittedName>
</protein>
<organism evidence="5 6">
    <name type="scientific">Paraglaciecola arctica BSs20135</name>
    <dbReference type="NCBI Taxonomy" id="493475"/>
    <lineage>
        <taxon>Bacteria</taxon>
        <taxon>Pseudomonadati</taxon>
        <taxon>Pseudomonadota</taxon>
        <taxon>Gammaproteobacteria</taxon>
        <taxon>Alteromonadales</taxon>
        <taxon>Alteromonadaceae</taxon>
        <taxon>Paraglaciecola</taxon>
    </lineage>
</organism>
<name>K6XJW7_9ALTE</name>
<reference evidence="5 6" key="1">
    <citation type="journal article" date="2017" name="Antonie Van Leeuwenhoek">
        <title>Rhizobium rhizosphaerae sp. nov., a novel species isolated from rice rhizosphere.</title>
        <authorList>
            <person name="Zhao J.J."/>
            <person name="Zhang J."/>
            <person name="Zhang R.J."/>
            <person name="Zhang C.W."/>
            <person name="Yin H.Q."/>
            <person name="Zhang X.X."/>
        </authorList>
    </citation>
    <scope>NUCLEOTIDE SEQUENCE [LARGE SCALE GENOMIC DNA]</scope>
    <source>
        <strain evidence="5 6">BSs20135</strain>
    </source>
</reference>
<feature type="coiled-coil region" evidence="2">
    <location>
        <begin position="115"/>
        <end position="208"/>
    </location>
</feature>
<dbReference type="Pfam" id="PF25917">
    <property type="entry name" value="BSH_RND"/>
    <property type="match status" value="1"/>
</dbReference>
<gene>
    <name evidence="5" type="primary">emrA</name>
    <name evidence="5" type="ORF">GARC_4007</name>
</gene>
<feature type="signal peptide" evidence="3">
    <location>
        <begin position="1"/>
        <end position="27"/>
    </location>
</feature>
<dbReference type="PANTHER" id="PTHR30386">
    <property type="entry name" value="MEMBRANE FUSION SUBUNIT OF EMRAB-TOLC MULTIDRUG EFFLUX PUMP"/>
    <property type="match status" value="1"/>
</dbReference>
<comment type="caution">
    <text evidence="5">The sequence shown here is derived from an EMBL/GenBank/DDBJ whole genome shotgun (WGS) entry which is preliminary data.</text>
</comment>
<dbReference type="Gene3D" id="2.40.30.170">
    <property type="match status" value="1"/>
</dbReference>
<evidence type="ECO:0000256" key="2">
    <source>
        <dbReference type="SAM" id="Coils"/>
    </source>
</evidence>
<dbReference type="SUPFAM" id="SSF111369">
    <property type="entry name" value="HlyD-like secretion proteins"/>
    <property type="match status" value="2"/>
</dbReference>
<comment type="similarity">
    <text evidence="1">Belongs to the membrane fusion protein (MFP) (TC 8.A.1) family.</text>
</comment>
<dbReference type="Gene3D" id="2.40.50.100">
    <property type="match status" value="1"/>
</dbReference>
<feature type="domain" description="Multidrug resistance protein MdtA-like barrel-sandwich hybrid" evidence="4">
    <location>
        <begin position="47"/>
        <end position="236"/>
    </location>
</feature>
<evidence type="ECO:0000259" key="4">
    <source>
        <dbReference type="Pfam" id="PF25917"/>
    </source>
</evidence>
<dbReference type="AlphaFoldDB" id="K6XJW7"/>
<sequence>MSSIVKKVAIVLIALSLLFYAASSAFAWYEHGRFSEETDNAYIKADTVAIRPEISGRIELVAVQENQRVHKGQLLIQIDAGDYQAKVKQALAQLAVSHAALANTDAQFLLQDKKLDEATANIDAANAELHRSELELKRFKVLESQSFDSRQQLQNAEAAVEVARAKVAQATAAKAAAKQMLTVLEAQRSSAEAQIEVVQSELDFSQNQLAKTAIVAPGDGIIGNLGARVGSSAQPNMTLLYLVPLAKIYVVANYKETQITHMSIGQPVKLKVDSQPEIKYTGVVESLAPSTGTEFSLLPADNATGNFNKIVQRVPVRIRITGPDNALSMLRPGLSVVPSVDTQSFSQQVSYLDTPVMGSSVPANY</sequence>
<dbReference type="EMBL" id="BAEO01000058">
    <property type="protein sequence ID" value="GAC20954.1"/>
    <property type="molecule type" value="Genomic_DNA"/>
</dbReference>
<dbReference type="Proteomes" id="UP000006327">
    <property type="component" value="Unassembled WGS sequence"/>
</dbReference>
<keyword evidence="2" id="KW-0175">Coiled coil</keyword>
<proteinExistence type="inferred from homology"/>
<dbReference type="PANTHER" id="PTHR30386:SF24">
    <property type="entry name" value="MULTIDRUG RESISTANCE EFFLUX PUMP"/>
    <property type="match status" value="1"/>
</dbReference>
<dbReference type="STRING" id="493475.GARC_4007"/>
<evidence type="ECO:0000313" key="5">
    <source>
        <dbReference type="EMBL" id="GAC20954.1"/>
    </source>
</evidence>
<dbReference type="GO" id="GO:0055085">
    <property type="term" value="P:transmembrane transport"/>
    <property type="evidence" value="ECO:0007669"/>
    <property type="project" value="InterPro"/>
</dbReference>
<dbReference type="OrthoDB" id="9811754at2"/>
<accession>K6XJW7</accession>